<evidence type="ECO:0000313" key="2">
    <source>
        <dbReference type="WBParaSite" id="JU765_v2.g1542.t1"/>
    </source>
</evidence>
<dbReference type="WBParaSite" id="JU765_v2.g1542.t1">
    <property type="protein sequence ID" value="JU765_v2.g1542.t1"/>
    <property type="gene ID" value="JU765_v2.g1542"/>
</dbReference>
<organism evidence="1 2">
    <name type="scientific">Panagrolaimus sp. JU765</name>
    <dbReference type="NCBI Taxonomy" id="591449"/>
    <lineage>
        <taxon>Eukaryota</taxon>
        <taxon>Metazoa</taxon>
        <taxon>Ecdysozoa</taxon>
        <taxon>Nematoda</taxon>
        <taxon>Chromadorea</taxon>
        <taxon>Rhabditida</taxon>
        <taxon>Tylenchina</taxon>
        <taxon>Panagrolaimomorpha</taxon>
        <taxon>Panagrolaimoidea</taxon>
        <taxon>Panagrolaimidae</taxon>
        <taxon>Panagrolaimus</taxon>
    </lineage>
</organism>
<reference evidence="2" key="1">
    <citation type="submission" date="2022-11" db="UniProtKB">
        <authorList>
            <consortium name="WormBaseParasite"/>
        </authorList>
    </citation>
    <scope>IDENTIFICATION</scope>
</reference>
<proteinExistence type="predicted"/>
<protein>
    <submittedName>
        <fullName evidence="2">Uncharacterized protein</fullName>
    </submittedName>
</protein>
<accession>A0AC34QDS5</accession>
<evidence type="ECO:0000313" key="1">
    <source>
        <dbReference type="Proteomes" id="UP000887576"/>
    </source>
</evidence>
<sequence>MANVVPGQPAIINVQPPERFIRRVGNRFGMMDPAVQEQPAFLNNFAPPINFPN</sequence>
<name>A0AC34QDS5_9BILA</name>
<dbReference type="Proteomes" id="UP000887576">
    <property type="component" value="Unplaced"/>
</dbReference>